<keyword evidence="3" id="KW-1185">Reference proteome</keyword>
<comment type="caution">
    <text evidence="2">The sequence shown here is derived from an EMBL/GenBank/DDBJ whole genome shotgun (WGS) entry which is preliminary data.</text>
</comment>
<dbReference type="Proteomes" id="UP000304900">
    <property type="component" value="Unassembled WGS sequence"/>
</dbReference>
<evidence type="ECO:0000313" key="3">
    <source>
        <dbReference type="Proteomes" id="UP000304900"/>
    </source>
</evidence>
<evidence type="ECO:0000259" key="1">
    <source>
        <dbReference type="Pfam" id="PF00144"/>
    </source>
</evidence>
<reference evidence="2 3" key="1">
    <citation type="submission" date="2019-05" db="EMBL/GenBank/DDBJ databases">
        <title>Dyadobacter AR-3-8 sp. nov., isolated from arctic soil.</title>
        <authorList>
            <person name="Chaudhary D.K."/>
        </authorList>
    </citation>
    <scope>NUCLEOTIDE SEQUENCE [LARGE SCALE GENOMIC DNA]</scope>
    <source>
        <strain evidence="2 3">AR-3-8</strain>
    </source>
</reference>
<organism evidence="2 3">
    <name type="scientific">Dyadobacter frigoris</name>
    <dbReference type="NCBI Taxonomy" id="2576211"/>
    <lineage>
        <taxon>Bacteria</taxon>
        <taxon>Pseudomonadati</taxon>
        <taxon>Bacteroidota</taxon>
        <taxon>Cytophagia</taxon>
        <taxon>Cytophagales</taxon>
        <taxon>Spirosomataceae</taxon>
        <taxon>Dyadobacter</taxon>
    </lineage>
</organism>
<gene>
    <name evidence="2" type="ORF">FDK13_33305</name>
</gene>
<dbReference type="EMBL" id="SZVO01000028">
    <property type="protein sequence ID" value="TKT85714.1"/>
    <property type="molecule type" value="Genomic_DNA"/>
</dbReference>
<dbReference type="Gene3D" id="3.40.710.10">
    <property type="entry name" value="DD-peptidase/beta-lactamase superfamily"/>
    <property type="match status" value="1"/>
</dbReference>
<name>A0A4U6CWI7_9BACT</name>
<protein>
    <submittedName>
        <fullName evidence="2">Beta-lactamase family protein</fullName>
    </submittedName>
</protein>
<accession>A0A4U6CWI7</accession>
<dbReference type="InterPro" id="IPR001466">
    <property type="entry name" value="Beta-lactam-related"/>
</dbReference>
<dbReference type="SUPFAM" id="SSF56601">
    <property type="entry name" value="beta-lactamase/transpeptidase-like"/>
    <property type="match status" value="1"/>
</dbReference>
<dbReference type="PANTHER" id="PTHR46825:SF9">
    <property type="entry name" value="BETA-LACTAMASE-RELATED DOMAIN-CONTAINING PROTEIN"/>
    <property type="match status" value="1"/>
</dbReference>
<dbReference type="InterPro" id="IPR050491">
    <property type="entry name" value="AmpC-like"/>
</dbReference>
<dbReference type="RefSeq" id="WP_137344345.1">
    <property type="nucleotide sequence ID" value="NZ_SZVO01000028.1"/>
</dbReference>
<dbReference type="Pfam" id="PF00144">
    <property type="entry name" value="Beta-lactamase"/>
    <property type="match status" value="1"/>
</dbReference>
<dbReference type="AlphaFoldDB" id="A0A4U6CWI7"/>
<feature type="domain" description="Beta-lactamase-related" evidence="1">
    <location>
        <begin position="34"/>
        <end position="347"/>
    </location>
</feature>
<proteinExistence type="predicted"/>
<dbReference type="OrthoDB" id="9793489at2"/>
<evidence type="ECO:0000313" key="2">
    <source>
        <dbReference type="EMBL" id="TKT85714.1"/>
    </source>
</evidence>
<sequence length="452" mass="51081">MKHFLYLLPILFYFSCTKNEDKCLDGSDLEVSVDGFVKPYIDKSEAVGIAIGVFKGGKPFLQKAYGLADIELNVKLPMNASFEIGSVTKQFTAVAILQLAEQKKLTLEDDLKKYLKFETGKRKVTIRQLLSHTSGIKGYTELPSFKTLSIQKHSRDTLLRIVEKEQFDFEPGEALIYNNTAFFMLGLIIEKVSGLSYEAYVKKNLFDKAGMSNSYYCSENKITKNRAHGYDKVDRGLVRAAYLDHTWPYAAGSLCSTVEDLGKWNNALHHGKILNEKSYKEFLTPVSLNDGTVTRYAKGITVTEWKGKRLIEHGGGINGFLSQNSYFPNDDISIIVLMNTTSISPRNIADKVADLIFKNLEPVRRTQFSGDIGKFTGNYKGRGRGQDIDVKISKNVSNLLLTVGKGQPQPLQYIRDNLWTDGNNIYLFKQENGRITELRMDQVYGYLILKRK</sequence>
<dbReference type="PANTHER" id="PTHR46825">
    <property type="entry name" value="D-ALANYL-D-ALANINE-CARBOXYPEPTIDASE/ENDOPEPTIDASE AMPH"/>
    <property type="match status" value="1"/>
</dbReference>
<dbReference type="InterPro" id="IPR012338">
    <property type="entry name" value="Beta-lactam/transpept-like"/>
</dbReference>